<keyword evidence="1" id="KW-0812">Transmembrane</keyword>
<name>A0ABS3RH21_9ACTN</name>
<feature type="transmembrane region" description="Helical" evidence="1">
    <location>
        <begin position="51"/>
        <end position="69"/>
    </location>
</feature>
<gene>
    <name evidence="2" type="ORF">J4557_48360</name>
</gene>
<protein>
    <submittedName>
        <fullName evidence="2">Uncharacterized protein</fullName>
    </submittedName>
</protein>
<feature type="transmembrane region" description="Helical" evidence="1">
    <location>
        <begin position="109"/>
        <end position="127"/>
    </location>
</feature>
<dbReference type="RefSeq" id="WP_208274651.1">
    <property type="nucleotide sequence ID" value="NZ_BAAAGM010000128.1"/>
</dbReference>
<dbReference type="EMBL" id="JAGEOK010000074">
    <property type="protein sequence ID" value="MBO2445337.1"/>
    <property type="molecule type" value="Genomic_DNA"/>
</dbReference>
<evidence type="ECO:0000313" key="3">
    <source>
        <dbReference type="Proteomes" id="UP000666915"/>
    </source>
</evidence>
<keyword evidence="1" id="KW-0472">Membrane</keyword>
<organism evidence="2 3">
    <name type="scientific">Actinomadura nitritigenes</name>
    <dbReference type="NCBI Taxonomy" id="134602"/>
    <lineage>
        <taxon>Bacteria</taxon>
        <taxon>Bacillati</taxon>
        <taxon>Actinomycetota</taxon>
        <taxon>Actinomycetes</taxon>
        <taxon>Streptosporangiales</taxon>
        <taxon>Thermomonosporaceae</taxon>
        <taxon>Actinomadura</taxon>
    </lineage>
</organism>
<feature type="transmembrane region" description="Helical" evidence="1">
    <location>
        <begin position="281"/>
        <end position="301"/>
    </location>
</feature>
<feature type="transmembrane region" description="Helical" evidence="1">
    <location>
        <begin position="217"/>
        <end position="237"/>
    </location>
</feature>
<evidence type="ECO:0000313" key="2">
    <source>
        <dbReference type="EMBL" id="MBO2445337.1"/>
    </source>
</evidence>
<feature type="transmembrane region" description="Helical" evidence="1">
    <location>
        <begin position="76"/>
        <end position="103"/>
    </location>
</feature>
<sequence>MPTLAQGLGVALAAASAWALTMLERARARKRDPRVLMIETFVSPGHRVRPLLPSVLVWGTAAFFLAGALQAVDPRVLVLLGLLVGVAGLPHVALGAAVCFSFVRPDIGLLLTWAAPVAAGALVRVVHLRTVMWRPPMSWARRFQRWGTVLSPPMPVDRFWQAAAAGAAAAPVVALAVTWNHPDLPLRAACAVLVAIQLAATGRAWRGRHRWLQRMGRGVVALSVAATALLASGPLGGWLADQWASERHAVGVSGGITLSAIAFLAWLGLRWPAAIWRLLTRLVRMFSSRGLVPFWTVVVFHDTHGPLVAATVLIAAEALLTLSGRLLGRYDVIDESEARIYAQTVHWKPATRLSLFGPWLYDGIVHRRKGFDYGPVRVYLGMAVLGAQGRAAPGQGGAALGSDAWRPLTGLDALRWTGAAAQALDLIDGEALPRLVEDGSPGGSRDRAGELNLRQRAARADLALARAVVLAHAEQWHEALNEWRDAAQQYRALGETAAERSARTATAWLLACWLDQPSAARRELARVSPATGPPPSIPDRWHPGLAEGVAELVTTAETELAELHSSASASDTPRTSI</sequence>
<reference evidence="2 3" key="1">
    <citation type="submission" date="2021-03" db="EMBL/GenBank/DDBJ databases">
        <authorList>
            <person name="Kanchanasin P."/>
            <person name="Saeng-In P."/>
            <person name="Phongsopitanun W."/>
            <person name="Yuki M."/>
            <person name="Kudo T."/>
            <person name="Ohkuma M."/>
            <person name="Tanasupawat S."/>
        </authorList>
    </citation>
    <scope>NUCLEOTIDE SEQUENCE [LARGE SCALE GENOMIC DNA]</scope>
    <source>
        <strain evidence="2 3">L46</strain>
    </source>
</reference>
<keyword evidence="3" id="KW-1185">Reference proteome</keyword>
<keyword evidence="1" id="KW-1133">Transmembrane helix</keyword>
<feature type="transmembrane region" description="Helical" evidence="1">
    <location>
        <begin position="249"/>
        <end position="269"/>
    </location>
</feature>
<comment type="caution">
    <text evidence="2">The sequence shown here is derived from an EMBL/GenBank/DDBJ whole genome shotgun (WGS) entry which is preliminary data.</text>
</comment>
<proteinExistence type="predicted"/>
<accession>A0ABS3RH21</accession>
<feature type="transmembrane region" description="Helical" evidence="1">
    <location>
        <begin position="159"/>
        <end position="179"/>
    </location>
</feature>
<dbReference type="Proteomes" id="UP000666915">
    <property type="component" value="Unassembled WGS sequence"/>
</dbReference>
<evidence type="ECO:0000256" key="1">
    <source>
        <dbReference type="SAM" id="Phobius"/>
    </source>
</evidence>